<proteinExistence type="inferred from homology"/>
<dbReference type="Pfam" id="PF03466">
    <property type="entry name" value="LysR_substrate"/>
    <property type="match status" value="1"/>
</dbReference>
<evidence type="ECO:0000256" key="1">
    <source>
        <dbReference type="ARBA" id="ARBA00009437"/>
    </source>
</evidence>
<feature type="domain" description="HTH lysR-type" evidence="5">
    <location>
        <begin position="4"/>
        <end position="61"/>
    </location>
</feature>
<evidence type="ECO:0000256" key="3">
    <source>
        <dbReference type="ARBA" id="ARBA00023125"/>
    </source>
</evidence>
<evidence type="ECO:0000313" key="6">
    <source>
        <dbReference type="EMBL" id="TYP73056.1"/>
    </source>
</evidence>
<keyword evidence="3 6" id="KW-0238">DNA-binding</keyword>
<keyword evidence="7" id="KW-1185">Reference proteome</keyword>
<dbReference type="InterPro" id="IPR000847">
    <property type="entry name" value="LysR_HTH_N"/>
</dbReference>
<keyword evidence="4" id="KW-0804">Transcription</keyword>
<evidence type="ECO:0000259" key="5">
    <source>
        <dbReference type="PROSITE" id="PS50931"/>
    </source>
</evidence>
<dbReference type="Pfam" id="PF00126">
    <property type="entry name" value="HTH_1"/>
    <property type="match status" value="1"/>
</dbReference>
<dbReference type="GO" id="GO:0000976">
    <property type="term" value="F:transcription cis-regulatory region binding"/>
    <property type="evidence" value="ECO:0007669"/>
    <property type="project" value="TreeGrafter"/>
</dbReference>
<evidence type="ECO:0000313" key="7">
    <source>
        <dbReference type="Proteomes" id="UP000323257"/>
    </source>
</evidence>
<dbReference type="InterPro" id="IPR036390">
    <property type="entry name" value="WH_DNA-bd_sf"/>
</dbReference>
<dbReference type="InterPro" id="IPR036388">
    <property type="entry name" value="WH-like_DNA-bd_sf"/>
</dbReference>
<dbReference type="PANTHER" id="PTHR30126">
    <property type="entry name" value="HTH-TYPE TRANSCRIPTIONAL REGULATOR"/>
    <property type="match status" value="1"/>
</dbReference>
<sequence length="288" mass="32218">MTSLELTDLKVFVAIIEEGNISNAAKRLDYVQSNVTARIRKLEDELGTSLFHRHPKGVTLTEKGALFSEYAHTILNLSAEAVKMVQETPYPSGPLAIGVVDTVTCLNFMNTLAEYQQRYPDVSLSIWTGNSPELLAKVLNHQLDGAFVFGDVQSPHLIADQIQREEIKLITRQHHDEYPDLANTKWAVSPNQCPFRQILEEWLRSEGISLVNTIEISSLETIVSSVRSGLAATLLPASVLTGEYADFGIYSIPQKFRYSQTSLVRRKDRYASKAFTAFAKLIRESLAE</sequence>
<keyword evidence="2" id="KW-0805">Transcription regulation</keyword>
<gene>
    <name evidence="6" type="ORF">BCM02_10740</name>
</gene>
<dbReference type="SUPFAM" id="SSF46785">
    <property type="entry name" value="Winged helix' DNA-binding domain"/>
    <property type="match status" value="1"/>
</dbReference>
<comment type="similarity">
    <text evidence="1">Belongs to the LysR transcriptional regulatory family.</text>
</comment>
<dbReference type="RefSeq" id="WP_342791320.1">
    <property type="nucleotide sequence ID" value="NZ_VNHS01000007.1"/>
</dbReference>
<dbReference type="Proteomes" id="UP000323257">
    <property type="component" value="Unassembled WGS sequence"/>
</dbReference>
<dbReference type="Gene3D" id="3.40.190.290">
    <property type="match status" value="1"/>
</dbReference>
<dbReference type="InterPro" id="IPR005119">
    <property type="entry name" value="LysR_subst-bd"/>
</dbReference>
<dbReference type="Gene3D" id="1.10.10.10">
    <property type="entry name" value="Winged helix-like DNA-binding domain superfamily/Winged helix DNA-binding domain"/>
    <property type="match status" value="1"/>
</dbReference>
<dbReference type="SUPFAM" id="SSF53850">
    <property type="entry name" value="Periplasmic binding protein-like II"/>
    <property type="match status" value="1"/>
</dbReference>
<dbReference type="PRINTS" id="PR00039">
    <property type="entry name" value="HTHLYSR"/>
</dbReference>
<dbReference type="AlphaFoldDB" id="A0A5S5C3Q3"/>
<comment type="caution">
    <text evidence="6">The sequence shown here is derived from an EMBL/GenBank/DDBJ whole genome shotgun (WGS) entry which is preliminary data.</text>
</comment>
<dbReference type="PANTHER" id="PTHR30126:SF40">
    <property type="entry name" value="HTH-TYPE TRANSCRIPTIONAL REGULATOR GLTR"/>
    <property type="match status" value="1"/>
</dbReference>
<dbReference type="PROSITE" id="PS50931">
    <property type="entry name" value="HTH_LYSR"/>
    <property type="match status" value="1"/>
</dbReference>
<dbReference type="FunFam" id="1.10.10.10:FF:000001">
    <property type="entry name" value="LysR family transcriptional regulator"/>
    <property type="match status" value="1"/>
</dbReference>
<dbReference type="GO" id="GO:0003700">
    <property type="term" value="F:DNA-binding transcription factor activity"/>
    <property type="evidence" value="ECO:0007669"/>
    <property type="project" value="InterPro"/>
</dbReference>
<reference evidence="6 7" key="1">
    <citation type="submission" date="2019-07" db="EMBL/GenBank/DDBJ databases">
        <title>Genomic Encyclopedia of Type Strains, Phase III (KMG-III): the genomes of soil and plant-associated and newly described type strains.</title>
        <authorList>
            <person name="Whitman W."/>
        </authorList>
    </citation>
    <scope>NUCLEOTIDE SEQUENCE [LARGE SCALE GENOMIC DNA]</scope>
    <source>
        <strain evidence="6 7">BL24</strain>
    </source>
</reference>
<organism evidence="6 7">
    <name type="scientific">Paenibacillus methanolicus</name>
    <dbReference type="NCBI Taxonomy" id="582686"/>
    <lineage>
        <taxon>Bacteria</taxon>
        <taxon>Bacillati</taxon>
        <taxon>Bacillota</taxon>
        <taxon>Bacilli</taxon>
        <taxon>Bacillales</taxon>
        <taxon>Paenibacillaceae</taxon>
        <taxon>Paenibacillus</taxon>
    </lineage>
</organism>
<name>A0A5S5C3Q3_9BACL</name>
<protein>
    <submittedName>
        <fullName evidence="6">DNA-binding transcriptional LysR family regulator</fullName>
    </submittedName>
</protein>
<accession>A0A5S5C3Q3</accession>
<evidence type="ECO:0000256" key="4">
    <source>
        <dbReference type="ARBA" id="ARBA00023163"/>
    </source>
</evidence>
<dbReference type="EMBL" id="VNHS01000007">
    <property type="protein sequence ID" value="TYP73056.1"/>
    <property type="molecule type" value="Genomic_DNA"/>
</dbReference>
<evidence type="ECO:0000256" key="2">
    <source>
        <dbReference type="ARBA" id="ARBA00023015"/>
    </source>
</evidence>